<keyword evidence="9" id="KW-1185">Reference proteome</keyword>
<evidence type="ECO:0000256" key="2">
    <source>
        <dbReference type="ARBA" id="ARBA00004442"/>
    </source>
</evidence>
<evidence type="ECO:0000256" key="4">
    <source>
        <dbReference type="ARBA" id="ARBA00022525"/>
    </source>
</evidence>
<dbReference type="OrthoDB" id="10254077at2759"/>
<evidence type="ECO:0000313" key="9">
    <source>
        <dbReference type="Proteomes" id="UP000664859"/>
    </source>
</evidence>
<dbReference type="SUPFAM" id="SSF51126">
    <property type="entry name" value="Pectin lyase-like"/>
    <property type="match status" value="1"/>
</dbReference>
<evidence type="ECO:0000256" key="1">
    <source>
        <dbReference type="ARBA" id="ARBA00004196"/>
    </source>
</evidence>
<dbReference type="InterPro" id="IPR011050">
    <property type="entry name" value="Pectin_lyase_fold/virulence"/>
</dbReference>
<evidence type="ECO:0000256" key="3">
    <source>
        <dbReference type="ARBA" id="ARBA00004613"/>
    </source>
</evidence>
<evidence type="ECO:0000256" key="5">
    <source>
        <dbReference type="ARBA" id="ARBA00022729"/>
    </source>
</evidence>
<keyword evidence="7" id="KW-0998">Cell outer membrane</keyword>
<gene>
    <name evidence="8" type="ORF">JKP88DRAFT_261349</name>
</gene>
<organism evidence="8 9">
    <name type="scientific">Tribonema minus</name>
    <dbReference type="NCBI Taxonomy" id="303371"/>
    <lineage>
        <taxon>Eukaryota</taxon>
        <taxon>Sar</taxon>
        <taxon>Stramenopiles</taxon>
        <taxon>Ochrophyta</taxon>
        <taxon>PX clade</taxon>
        <taxon>Xanthophyceae</taxon>
        <taxon>Tribonematales</taxon>
        <taxon>Tribonemataceae</taxon>
        <taxon>Tribonema</taxon>
    </lineage>
</organism>
<comment type="caution">
    <text evidence="8">The sequence shown here is derived from an EMBL/GenBank/DDBJ whole genome shotgun (WGS) entry which is preliminary data.</text>
</comment>
<comment type="subcellular location">
    <subcellularLocation>
        <location evidence="1">Cell envelope</location>
    </subcellularLocation>
    <subcellularLocation>
        <location evidence="2">Cell outer membrane</location>
    </subcellularLocation>
    <subcellularLocation>
        <location evidence="3">Secreted</location>
    </subcellularLocation>
</comment>
<reference evidence="8" key="1">
    <citation type="submission" date="2021-02" db="EMBL/GenBank/DDBJ databases">
        <title>First Annotated Genome of the Yellow-green Alga Tribonema minus.</title>
        <authorList>
            <person name="Mahan K.M."/>
        </authorList>
    </citation>
    <scope>NUCLEOTIDE SEQUENCE</scope>
    <source>
        <strain evidence="8">UTEX B ZZ1240</strain>
    </source>
</reference>
<accession>A0A835YRA0</accession>
<dbReference type="AlphaFoldDB" id="A0A835YRA0"/>
<keyword evidence="5" id="KW-0732">Signal</keyword>
<dbReference type="NCBIfam" id="TIGR01376">
    <property type="entry name" value="POMP_repeat"/>
    <property type="match status" value="1"/>
</dbReference>
<dbReference type="EMBL" id="JAFCMP010000514">
    <property type="protein sequence ID" value="KAG5178597.1"/>
    <property type="molecule type" value="Genomic_DNA"/>
</dbReference>
<protein>
    <submittedName>
        <fullName evidence="8">Uncharacterized protein</fullName>
    </submittedName>
</protein>
<dbReference type="Proteomes" id="UP000664859">
    <property type="component" value="Unassembled WGS sequence"/>
</dbReference>
<dbReference type="InterPro" id="IPR003368">
    <property type="entry name" value="POMP_repeat"/>
</dbReference>
<name>A0A835YRA0_9STRA</name>
<sequence length="456" mass="48751">MSAGSDSDATTVEDMLVSTAAAGNAPPSVHGERLCAALNFLMWAQDQNEDNCRSVVIAFNGLEAYYDISMIGDVIGCWRHAPVVPWLIRGDSSPYDHDSYPKICVWTSVSDFRLMKVAGALDAAVCKAPPDIVDDHASAMKLTEAAVCRGQNIEVEWRGFVKLTEPIILGAGTTLVINGRGTDSEPAAISGQNETQLLRVRTGASVTLRHLRLRDGRVSVDEGYHGGGAVSVFEAVGGAEGGAIYNSGHVTSHSTAFDQNLANSGGAIYNSGDFTSTNSTFATNRATTPQMKSAARSTEISPTHTLSLLRPPAYHSHTLSKTNMDYTLTVRSRDAVNATDTAWAYEVQVPDMPIGPYRASVTFIAASLTATVVYALQFNAPEITRCLDTSITGSDGWETVALLNGADMSAPGVFYCDRAPRRLKVRVLIPATLALAVTLGHHFISVEFKNIANCDE</sequence>
<keyword evidence="6" id="KW-0472">Membrane</keyword>
<evidence type="ECO:0000256" key="7">
    <source>
        <dbReference type="ARBA" id="ARBA00023237"/>
    </source>
</evidence>
<proteinExistence type="predicted"/>
<keyword evidence="4" id="KW-0964">Secreted</keyword>
<evidence type="ECO:0000313" key="8">
    <source>
        <dbReference type="EMBL" id="KAG5178597.1"/>
    </source>
</evidence>
<evidence type="ECO:0000256" key="6">
    <source>
        <dbReference type="ARBA" id="ARBA00023136"/>
    </source>
</evidence>
<dbReference type="GO" id="GO:0005576">
    <property type="term" value="C:extracellular region"/>
    <property type="evidence" value="ECO:0007669"/>
    <property type="project" value="UniProtKB-SubCell"/>
</dbReference>